<sequence length="78" mass="9233">MKSIHILSTILLVIILINSIQSARIKTRSISFPIDYNKLTDQFFEGCIRNRNTSDDYYRKFCKKLFENYPLTEYSDST</sequence>
<organism evidence="2 3">
    <name type="scientific">Dermatophagoides pteronyssinus</name>
    <name type="common">European house dust mite</name>
    <dbReference type="NCBI Taxonomy" id="6956"/>
    <lineage>
        <taxon>Eukaryota</taxon>
        <taxon>Metazoa</taxon>
        <taxon>Ecdysozoa</taxon>
        <taxon>Arthropoda</taxon>
        <taxon>Chelicerata</taxon>
        <taxon>Arachnida</taxon>
        <taxon>Acari</taxon>
        <taxon>Acariformes</taxon>
        <taxon>Sarcoptiformes</taxon>
        <taxon>Astigmata</taxon>
        <taxon>Psoroptidia</taxon>
        <taxon>Analgoidea</taxon>
        <taxon>Pyroglyphidae</taxon>
        <taxon>Dermatophagoidinae</taxon>
        <taxon>Dermatophagoides</taxon>
    </lineage>
</organism>
<comment type="caution">
    <text evidence="2">The sequence shown here is derived from an EMBL/GenBank/DDBJ whole genome shotgun (WGS) entry which is preliminary data.</text>
</comment>
<proteinExistence type="predicted"/>
<accession>A0ABQ8JRJ0</accession>
<dbReference type="EMBL" id="NJHN03000024">
    <property type="protein sequence ID" value="KAH9425022.1"/>
    <property type="molecule type" value="Genomic_DNA"/>
</dbReference>
<evidence type="ECO:0000313" key="3">
    <source>
        <dbReference type="Proteomes" id="UP000887458"/>
    </source>
</evidence>
<evidence type="ECO:0000313" key="2">
    <source>
        <dbReference type="EMBL" id="KAH9425022.1"/>
    </source>
</evidence>
<reference evidence="2 3" key="1">
    <citation type="journal article" date="2018" name="J. Allergy Clin. Immunol.">
        <title>High-quality assembly of Dermatophagoides pteronyssinus genome and transcriptome reveals a wide range of novel allergens.</title>
        <authorList>
            <person name="Liu X.Y."/>
            <person name="Yang K.Y."/>
            <person name="Wang M.Q."/>
            <person name="Kwok J.S."/>
            <person name="Zeng X."/>
            <person name="Yang Z."/>
            <person name="Xiao X.J."/>
            <person name="Lau C.P."/>
            <person name="Li Y."/>
            <person name="Huang Z.M."/>
            <person name="Ba J.G."/>
            <person name="Yim A.K."/>
            <person name="Ouyang C.Y."/>
            <person name="Ngai S.M."/>
            <person name="Chan T.F."/>
            <person name="Leung E.L."/>
            <person name="Liu L."/>
            <person name="Liu Z.G."/>
            <person name="Tsui S.K."/>
        </authorList>
    </citation>
    <scope>NUCLEOTIDE SEQUENCE [LARGE SCALE GENOMIC DNA]</scope>
    <source>
        <strain evidence="2">Derp</strain>
    </source>
</reference>
<feature type="chain" id="PRO_5045358990" evidence="1">
    <location>
        <begin position="23"/>
        <end position="78"/>
    </location>
</feature>
<dbReference type="Proteomes" id="UP000887458">
    <property type="component" value="Unassembled WGS sequence"/>
</dbReference>
<keyword evidence="1" id="KW-0732">Signal</keyword>
<protein>
    <submittedName>
        <fullName evidence="2">Uncharacterized protein</fullName>
    </submittedName>
</protein>
<keyword evidence="3" id="KW-1185">Reference proteome</keyword>
<evidence type="ECO:0000256" key="1">
    <source>
        <dbReference type="SAM" id="SignalP"/>
    </source>
</evidence>
<feature type="signal peptide" evidence="1">
    <location>
        <begin position="1"/>
        <end position="22"/>
    </location>
</feature>
<name>A0ABQ8JRJ0_DERPT</name>
<reference evidence="2 3" key="2">
    <citation type="journal article" date="2022" name="Mol. Biol. Evol.">
        <title>Comparative Genomics Reveals Insights into the Divergent Evolution of Astigmatic Mites and Household Pest Adaptations.</title>
        <authorList>
            <person name="Xiong Q."/>
            <person name="Wan A.T."/>
            <person name="Liu X."/>
            <person name="Fung C.S."/>
            <person name="Xiao X."/>
            <person name="Malainual N."/>
            <person name="Hou J."/>
            <person name="Wang L."/>
            <person name="Wang M."/>
            <person name="Yang K.Y."/>
            <person name="Cui Y."/>
            <person name="Leung E.L."/>
            <person name="Nong W."/>
            <person name="Shin S.K."/>
            <person name="Au S.W."/>
            <person name="Jeong K.Y."/>
            <person name="Chew F.T."/>
            <person name="Hui J.H."/>
            <person name="Leung T.F."/>
            <person name="Tungtrongchitr A."/>
            <person name="Zhong N."/>
            <person name="Liu Z."/>
            <person name="Tsui S.K."/>
        </authorList>
    </citation>
    <scope>NUCLEOTIDE SEQUENCE [LARGE SCALE GENOMIC DNA]</scope>
    <source>
        <strain evidence="2">Derp</strain>
    </source>
</reference>
<gene>
    <name evidence="2" type="ORF">DERP_009247</name>
</gene>